<sequence>MTRIRTTPQHSAFQKIPVIDIADLFSEHVNDRKQVAKVLAHASREVGFFYITGHRISAARVDNLKAAAKHFFSQPLASKMQSYIGLSTNHSGYVPEGEEQFYSASQSVHKADHKESYDIGFELDNADYKRPMLGTNQWPNVENFQANVTAYYQDALSLGKVLFRGFALALGLPEETFVKQAIRPPSQLRLVHYPYDPSAQDREGIGAHTDYECFTLLLPTADGLQVLNGAGEWIDVPYRPDCFVVNIGDMLEVLSNGRFIATSHRVRKVKEERYSFPLFCSLDYDTCIEPILPVMEGEDPNKYSALVCGDHLYAQTIQTFRYLQKRFKAGEVSLPKSAKAVASFGQFKAVIDKSSQSGA</sequence>
<dbReference type="PANTHER" id="PTHR47990">
    <property type="entry name" value="2-OXOGLUTARATE (2OG) AND FE(II)-DEPENDENT OXYGENASE SUPERFAMILY PROTEIN-RELATED"/>
    <property type="match status" value="1"/>
</dbReference>
<comment type="catalytic activity">
    <reaction evidence="9">
        <text>2-oxoglutarate + O2 + 2 H(+) = ethene + 3 CO2 + H2O</text>
        <dbReference type="Rhea" id="RHEA:31523"/>
        <dbReference type="ChEBI" id="CHEBI:15377"/>
        <dbReference type="ChEBI" id="CHEBI:15378"/>
        <dbReference type="ChEBI" id="CHEBI:15379"/>
        <dbReference type="ChEBI" id="CHEBI:16526"/>
        <dbReference type="ChEBI" id="CHEBI:16810"/>
        <dbReference type="ChEBI" id="CHEBI:18153"/>
        <dbReference type="EC" id="1.13.12.19"/>
    </reaction>
</comment>
<dbReference type="Pfam" id="PF03171">
    <property type="entry name" value="2OG-FeII_Oxy"/>
    <property type="match status" value="1"/>
</dbReference>
<evidence type="ECO:0000256" key="5">
    <source>
        <dbReference type="ARBA" id="ARBA00019045"/>
    </source>
</evidence>
<evidence type="ECO:0000256" key="9">
    <source>
        <dbReference type="ARBA" id="ARBA00047725"/>
    </source>
</evidence>
<keyword evidence="11" id="KW-0408">Iron</keyword>
<evidence type="ECO:0000313" key="13">
    <source>
        <dbReference type="EMBL" id="MDO6453445.1"/>
    </source>
</evidence>
<evidence type="ECO:0000256" key="3">
    <source>
        <dbReference type="ARBA" id="ARBA00012293"/>
    </source>
</evidence>
<evidence type="ECO:0000259" key="12">
    <source>
        <dbReference type="PROSITE" id="PS51471"/>
    </source>
</evidence>
<dbReference type="EC" id="1.14.20.7" evidence="3"/>
<dbReference type="GO" id="GO:0009693">
    <property type="term" value="P:ethylene biosynthetic process"/>
    <property type="evidence" value="ECO:0007669"/>
    <property type="project" value="UniProtKB-KW"/>
</dbReference>
<evidence type="ECO:0000256" key="2">
    <source>
        <dbReference type="ARBA" id="ARBA00004767"/>
    </source>
</evidence>
<dbReference type="InterPro" id="IPR026992">
    <property type="entry name" value="DIOX_N"/>
</dbReference>
<organism evidence="13 14">
    <name type="scientific">Neptunomonas phycophila</name>
    <dbReference type="NCBI Taxonomy" id="1572645"/>
    <lineage>
        <taxon>Bacteria</taxon>
        <taxon>Pseudomonadati</taxon>
        <taxon>Pseudomonadota</taxon>
        <taxon>Gammaproteobacteria</taxon>
        <taxon>Oceanospirillales</taxon>
        <taxon>Oceanospirillaceae</taxon>
        <taxon>Neptunomonas</taxon>
    </lineage>
</organism>
<evidence type="ECO:0000256" key="11">
    <source>
        <dbReference type="RuleBase" id="RU003682"/>
    </source>
</evidence>
<dbReference type="InterPro" id="IPR027443">
    <property type="entry name" value="IPNS-like_sf"/>
</dbReference>
<comment type="catalytic activity">
    <reaction evidence="10">
        <text>L-arginine + 2-oxoglutarate + O2 = guanidine + L-glutamate 5-semialdehyde + succinate + CO2</text>
        <dbReference type="Rhea" id="RHEA:31535"/>
        <dbReference type="ChEBI" id="CHEBI:15379"/>
        <dbReference type="ChEBI" id="CHEBI:16526"/>
        <dbReference type="ChEBI" id="CHEBI:16810"/>
        <dbReference type="ChEBI" id="CHEBI:30031"/>
        <dbReference type="ChEBI" id="CHEBI:30087"/>
        <dbReference type="ChEBI" id="CHEBI:32682"/>
        <dbReference type="ChEBI" id="CHEBI:58066"/>
        <dbReference type="EC" id="1.14.20.7"/>
    </reaction>
</comment>
<dbReference type="InterPro" id="IPR005123">
    <property type="entry name" value="Oxoglu/Fe-dep_dioxygenase_dom"/>
</dbReference>
<dbReference type="EMBL" id="JAUOPG010000004">
    <property type="protein sequence ID" value="MDO6453445.1"/>
    <property type="molecule type" value="Genomic_DNA"/>
</dbReference>
<dbReference type="InterPro" id="IPR044861">
    <property type="entry name" value="IPNS-like_FE2OG_OXY"/>
</dbReference>
<comment type="cofactor">
    <cofactor evidence="1">
        <name>Fe(2+)</name>
        <dbReference type="ChEBI" id="CHEBI:29033"/>
    </cofactor>
</comment>
<evidence type="ECO:0000256" key="6">
    <source>
        <dbReference type="ARBA" id="ARBA00022666"/>
    </source>
</evidence>
<comment type="caution">
    <text evidence="13">The sequence shown here is derived from an EMBL/GenBank/DDBJ whole genome shotgun (WGS) entry which is preliminary data.</text>
</comment>
<keyword evidence="6" id="KW-0266">Ethylene biosynthesis</keyword>
<evidence type="ECO:0000256" key="7">
    <source>
        <dbReference type="ARBA" id="ARBA00031011"/>
    </source>
</evidence>
<dbReference type="InterPro" id="IPR050231">
    <property type="entry name" value="Iron_ascorbate_oxido_reductase"/>
</dbReference>
<evidence type="ECO:0000256" key="10">
    <source>
        <dbReference type="ARBA" id="ARBA00049359"/>
    </source>
</evidence>
<dbReference type="Proteomes" id="UP001169862">
    <property type="component" value="Unassembled WGS sequence"/>
</dbReference>
<protein>
    <recommendedName>
        <fullName evidence="5">2-oxoglutarate-dependent ethylene/succinate-forming enzyme</fullName>
        <ecNumber evidence="4">1.13.12.19</ecNumber>
        <ecNumber evidence="3">1.14.20.7</ecNumber>
    </recommendedName>
    <alternativeName>
        <fullName evidence="7">2-oxoglutarate dioxygenase (ethylene-forming)</fullName>
    </alternativeName>
    <alternativeName>
        <fullName evidence="8">2-oxoglutarate/L-arginine monooxygenase/decarboxylase (succinate-forming)</fullName>
    </alternativeName>
</protein>
<dbReference type="GO" id="GO:0046872">
    <property type="term" value="F:metal ion binding"/>
    <property type="evidence" value="ECO:0007669"/>
    <property type="project" value="UniProtKB-KW"/>
</dbReference>
<evidence type="ECO:0000256" key="8">
    <source>
        <dbReference type="ARBA" id="ARBA00031282"/>
    </source>
</evidence>
<evidence type="ECO:0000256" key="1">
    <source>
        <dbReference type="ARBA" id="ARBA00001954"/>
    </source>
</evidence>
<keyword evidence="11" id="KW-0479">Metal-binding</keyword>
<evidence type="ECO:0000256" key="4">
    <source>
        <dbReference type="ARBA" id="ARBA00012531"/>
    </source>
</evidence>
<dbReference type="PRINTS" id="PR00682">
    <property type="entry name" value="IPNSYNTHASE"/>
</dbReference>
<evidence type="ECO:0000313" key="14">
    <source>
        <dbReference type="Proteomes" id="UP001169862"/>
    </source>
</evidence>
<dbReference type="Gene3D" id="2.60.120.330">
    <property type="entry name" value="B-lactam Antibiotic, Isopenicillin N Synthase, Chain"/>
    <property type="match status" value="1"/>
</dbReference>
<dbReference type="EC" id="1.13.12.19" evidence="4"/>
<dbReference type="PROSITE" id="PS51471">
    <property type="entry name" value="FE2OG_OXY"/>
    <property type="match status" value="1"/>
</dbReference>
<dbReference type="SUPFAM" id="SSF51197">
    <property type="entry name" value="Clavaminate synthase-like"/>
    <property type="match status" value="1"/>
</dbReference>
<comment type="pathway">
    <text evidence="2">Alkene biosynthesis; ethylene biosynthesis via 2-oxoglutarate.</text>
</comment>
<dbReference type="RefSeq" id="WP_303478921.1">
    <property type="nucleotide sequence ID" value="NZ_JAUOPG010000004.1"/>
</dbReference>
<proteinExistence type="inferred from homology"/>
<keyword evidence="11" id="KW-0560">Oxidoreductase</keyword>
<dbReference type="Pfam" id="PF14226">
    <property type="entry name" value="DIOX_N"/>
    <property type="match status" value="1"/>
</dbReference>
<dbReference type="AlphaFoldDB" id="A0AAW7XH20"/>
<dbReference type="GO" id="GO:0102276">
    <property type="term" value="F:2-oxoglutarate oxygenase/decarboxylase (ethylene-forming) activity"/>
    <property type="evidence" value="ECO:0007669"/>
    <property type="project" value="UniProtKB-EC"/>
</dbReference>
<accession>A0AAW7XH20</accession>
<gene>
    <name evidence="13" type="ORF">Q4490_07690</name>
</gene>
<comment type="similarity">
    <text evidence="11">Belongs to the iron/ascorbate-dependent oxidoreductase family.</text>
</comment>
<name>A0AAW7XH20_9GAMM</name>
<feature type="domain" description="Fe2OG dioxygenase" evidence="12">
    <location>
        <begin position="184"/>
        <end position="282"/>
    </location>
</feature>
<reference evidence="13" key="1">
    <citation type="submission" date="2023-07" db="EMBL/GenBank/DDBJ databases">
        <title>Genome content predicts the carbon catabolic preferences of heterotrophic bacteria.</title>
        <authorList>
            <person name="Gralka M."/>
        </authorList>
    </citation>
    <scope>NUCLEOTIDE SEQUENCE</scope>
    <source>
        <strain evidence="13">I2M16</strain>
    </source>
</reference>